<dbReference type="GO" id="GO:0005385">
    <property type="term" value="F:zinc ion transmembrane transporter activity"/>
    <property type="evidence" value="ECO:0007669"/>
    <property type="project" value="TreeGrafter"/>
</dbReference>
<keyword evidence="3 5" id="KW-1133">Transmembrane helix</keyword>
<proteinExistence type="predicted"/>
<dbReference type="AlphaFoldDB" id="A0A1F5EAP5"/>
<feature type="transmembrane region" description="Helical" evidence="5">
    <location>
        <begin position="194"/>
        <end position="215"/>
    </location>
</feature>
<feature type="transmembrane region" description="Helical" evidence="5">
    <location>
        <begin position="33"/>
        <end position="55"/>
    </location>
</feature>
<dbReference type="PANTHER" id="PTHR16950:SF16">
    <property type="entry name" value="ZINC TRANSPORTER ZIP13"/>
    <property type="match status" value="1"/>
</dbReference>
<dbReference type="Proteomes" id="UP000178583">
    <property type="component" value="Unassembled WGS sequence"/>
</dbReference>
<name>A0A1F5EAP5_9BACT</name>
<dbReference type="GO" id="GO:0006882">
    <property type="term" value="P:intracellular zinc ion homeostasis"/>
    <property type="evidence" value="ECO:0007669"/>
    <property type="project" value="TreeGrafter"/>
</dbReference>
<evidence type="ECO:0000256" key="2">
    <source>
        <dbReference type="ARBA" id="ARBA00022692"/>
    </source>
</evidence>
<evidence type="ECO:0000313" key="7">
    <source>
        <dbReference type="Proteomes" id="UP000178583"/>
    </source>
</evidence>
<comment type="subcellular location">
    <subcellularLocation>
        <location evidence="1">Membrane</location>
        <topology evidence="1">Multi-pass membrane protein</topology>
    </subcellularLocation>
</comment>
<dbReference type="EMBL" id="MEZY01000019">
    <property type="protein sequence ID" value="OGD64411.1"/>
    <property type="molecule type" value="Genomic_DNA"/>
</dbReference>
<dbReference type="GO" id="GO:0016020">
    <property type="term" value="C:membrane"/>
    <property type="evidence" value="ECO:0007669"/>
    <property type="project" value="UniProtKB-SubCell"/>
</dbReference>
<dbReference type="STRING" id="1797472.A2215_04355"/>
<keyword evidence="2 5" id="KW-0812">Transmembrane</keyword>
<accession>A0A1F5EAP5</accession>
<dbReference type="PANTHER" id="PTHR16950">
    <property type="entry name" value="ZINC TRANSPORTER SLC39A7 HISTIDINE-RICH MEMBRANE PROTEIN KE4"/>
    <property type="match status" value="1"/>
</dbReference>
<feature type="transmembrane region" description="Helical" evidence="5">
    <location>
        <begin position="166"/>
        <end position="187"/>
    </location>
</feature>
<evidence type="ECO:0008006" key="8">
    <source>
        <dbReference type="Google" id="ProtNLM"/>
    </source>
</evidence>
<reference evidence="6 7" key="1">
    <citation type="journal article" date="2016" name="Nat. Commun.">
        <title>Thousands of microbial genomes shed light on interconnected biogeochemical processes in an aquifer system.</title>
        <authorList>
            <person name="Anantharaman K."/>
            <person name="Brown C.T."/>
            <person name="Hug L.A."/>
            <person name="Sharon I."/>
            <person name="Castelle C.J."/>
            <person name="Probst A.J."/>
            <person name="Thomas B.C."/>
            <person name="Singh A."/>
            <person name="Wilkins M.J."/>
            <person name="Karaoz U."/>
            <person name="Brodie E.L."/>
            <person name="Williams K.H."/>
            <person name="Hubbard S.S."/>
            <person name="Banfield J.F."/>
        </authorList>
    </citation>
    <scope>NUCLEOTIDE SEQUENCE [LARGE SCALE GENOMIC DNA]</scope>
</reference>
<evidence type="ECO:0000256" key="3">
    <source>
        <dbReference type="ARBA" id="ARBA00022989"/>
    </source>
</evidence>
<gene>
    <name evidence="6" type="ORF">A2215_04355</name>
</gene>
<evidence type="ECO:0000256" key="1">
    <source>
        <dbReference type="ARBA" id="ARBA00004141"/>
    </source>
</evidence>
<protein>
    <recommendedName>
        <fullName evidence="8">ZIP family metal transporter</fullName>
    </recommendedName>
</protein>
<evidence type="ECO:0000256" key="5">
    <source>
        <dbReference type="SAM" id="Phobius"/>
    </source>
</evidence>
<sequence>MVWLYSLTAVLIVSLLSFSGALVLFLKKDALKNILLILVAFSTGALLGDAFIHLIPEAVRDKGELNAQISILIFAGILLFFILEKFLRWRHCHDIDCEVHPKHLGLMNLVGDSVHNFIDGVLIAASFMVSIPLGVATTIAVIAHEVPQELGDFGVLLHSGFSKGKAILFNFYTALTAVAGALLTLLLGGKLENLATYIVPLTAGGFIYIALSGLVPELHKEQGVRRSFVQLLAIIAGLGVMYILLFIE</sequence>
<feature type="transmembrane region" description="Helical" evidence="5">
    <location>
        <begin position="121"/>
        <end position="146"/>
    </location>
</feature>
<feature type="transmembrane region" description="Helical" evidence="5">
    <location>
        <begin position="6"/>
        <end position="26"/>
    </location>
</feature>
<dbReference type="InterPro" id="IPR003689">
    <property type="entry name" value="ZIP"/>
</dbReference>
<feature type="transmembrane region" description="Helical" evidence="5">
    <location>
        <begin position="227"/>
        <end position="247"/>
    </location>
</feature>
<keyword evidence="4 5" id="KW-0472">Membrane</keyword>
<evidence type="ECO:0000313" key="6">
    <source>
        <dbReference type="EMBL" id="OGD64411.1"/>
    </source>
</evidence>
<feature type="transmembrane region" description="Helical" evidence="5">
    <location>
        <begin position="67"/>
        <end position="83"/>
    </location>
</feature>
<dbReference type="Pfam" id="PF02535">
    <property type="entry name" value="Zip"/>
    <property type="match status" value="2"/>
</dbReference>
<evidence type="ECO:0000256" key="4">
    <source>
        <dbReference type="ARBA" id="ARBA00023136"/>
    </source>
</evidence>
<comment type="caution">
    <text evidence="6">The sequence shown here is derived from an EMBL/GenBank/DDBJ whole genome shotgun (WGS) entry which is preliminary data.</text>
</comment>
<organism evidence="6 7">
    <name type="scientific">Candidatus Berkelbacteria bacterium RIFOXYA2_FULL_43_10</name>
    <dbReference type="NCBI Taxonomy" id="1797472"/>
    <lineage>
        <taxon>Bacteria</taxon>
        <taxon>Candidatus Berkelbacteria</taxon>
    </lineage>
</organism>